<dbReference type="GO" id="GO:0050897">
    <property type="term" value="F:cobalt ion binding"/>
    <property type="evidence" value="ECO:0007669"/>
    <property type="project" value="TreeGrafter"/>
</dbReference>
<dbReference type="GO" id="GO:0015087">
    <property type="term" value="F:cobalt ion transmembrane transporter activity"/>
    <property type="evidence" value="ECO:0007669"/>
    <property type="project" value="TreeGrafter"/>
</dbReference>
<dbReference type="Gene3D" id="3.30.460.20">
    <property type="entry name" value="CorA soluble domain-like"/>
    <property type="match status" value="1"/>
</dbReference>
<dbReference type="SUPFAM" id="SSF143865">
    <property type="entry name" value="CorA soluble domain-like"/>
    <property type="match status" value="1"/>
</dbReference>
<evidence type="ECO:0000256" key="3">
    <source>
        <dbReference type="ARBA" id="ARBA00022448"/>
    </source>
</evidence>
<evidence type="ECO:0000256" key="8">
    <source>
        <dbReference type="ARBA" id="ARBA00022989"/>
    </source>
</evidence>
<evidence type="ECO:0000256" key="7">
    <source>
        <dbReference type="ARBA" id="ARBA00022833"/>
    </source>
</evidence>
<comment type="similarity">
    <text evidence="2">Belongs to the CorA metal ion transporter (MIT) (TC 1.A.35) family.</text>
</comment>
<dbReference type="InterPro" id="IPR002523">
    <property type="entry name" value="MgTranspt_CorA/ZnTranspt_ZntB"/>
</dbReference>
<dbReference type="AlphaFoldDB" id="A0A1G9U8R8"/>
<accession>A0A1G9U8R8</accession>
<dbReference type="Proteomes" id="UP000198704">
    <property type="component" value="Unassembled WGS sequence"/>
</dbReference>
<dbReference type="GO" id="GO:0015095">
    <property type="term" value="F:magnesium ion transmembrane transporter activity"/>
    <property type="evidence" value="ECO:0007669"/>
    <property type="project" value="TreeGrafter"/>
</dbReference>
<evidence type="ECO:0000256" key="12">
    <source>
        <dbReference type="SAM" id="MobiDB-lite"/>
    </source>
</evidence>
<comment type="subcellular location">
    <subcellularLocation>
        <location evidence="1">Cell membrane</location>
        <topology evidence="1">Multi-pass membrane protein</topology>
    </subcellularLocation>
</comment>
<dbReference type="InterPro" id="IPR045863">
    <property type="entry name" value="CorA_TM1_TM2"/>
</dbReference>
<proteinExistence type="inferred from homology"/>
<evidence type="ECO:0000256" key="6">
    <source>
        <dbReference type="ARBA" id="ARBA00022692"/>
    </source>
</evidence>
<evidence type="ECO:0000256" key="1">
    <source>
        <dbReference type="ARBA" id="ARBA00004651"/>
    </source>
</evidence>
<dbReference type="SUPFAM" id="SSF144083">
    <property type="entry name" value="Magnesium transport protein CorA, transmembrane region"/>
    <property type="match status" value="1"/>
</dbReference>
<keyword evidence="4" id="KW-1003">Cell membrane</keyword>
<keyword evidence="7" id="KW-0862">Zinc</keyword>
<evidence type="ECO:0000313" key="14">
    <source>
        <dbReference type="EMBL" id="SDM56203.1"/>
    </source>
</evidence>
<keyword evidence="6 13" id="KW-0812">Transmembrane</keyword>
<dbReference type="STRING" id="582672.SAMN05216360_102447"/>
<protein>
    <submittedName>
        <fullName evidence="14">Magnesium transporter/zinc transporter</fullName>
    </submittedName>
</protein>
<feature type="coiled-coil region" evidence="11">
    <location>
        <begin position="252"/>
        <end position="283"/>
    </location>
</feature>
<dbReference type="Gene3D" id="1.20.58.340">
    <property type="entry name" value="Magnesium transport protein CorA, transmembrane region"/>
    <property type="match status" value="2"/>
</dbReference>
<gene>
    <name evidence="14" type="ORF">SAMN05216360_102447</name>
</gene>
<feature type="region of interest" description="Disordered" evidence="12">
    <location>
        <begin position="132"/>
        <end position="151"/>
    </location>
</feature>
<name>A0A1G9U8R8_9HYPH</name>
<dbReference type="EMBL" id="FNHS01000002">
    <property type="protein sequence ID" value="SDM56203.1"/>
    <property type="molecule type" value="Genomic_DNA"/>
</dbReference>
<dbReference type="GO" id="GO:0005886">
    <property type="term" value="C:plasma membrane"/>
    <property type="evidence" value="ECO:0007669"/>
    <property type="project" value="UniProtKB-SubCell"/>
</dbReference>
<evidence type="ECO:0000256" key="13">
    <source>
        <dbReference type="SAM" id="Phobius"/>
    </source>
</evidence>
<feature type="transmembrane region" description="Helical" evidence="13">
    <location>
        <begin position="319"/>
        <end position="343"/>
    </location>
</feature>
<evidence type="ECO:0000256" key="9">
    <source>
        <dbReference type="ARBA" id="ARBA00023065"/>
    </source>
</evidence>
<sequence length="349" mass="36985">MNRLDRPVKTSTETEAILGSTRQGEPLWAMAFDADGRGLSVPATEVTADLDAFGGGFLWLHYDLDAADLTGLAGEGKFGPIRLATAVFAHDEHQRVTVEADHVGGVLADIARPGAKPAPAGRLHFVMGPRSLVSGRRGPAESPDATRAAVEGGDTVASPTLLLETLVGHAVSAMATTGQGLSDTLDGIEDHILDGRPRDDRRRLGPVRRNAVRLHRQITGLAAVFHRLEADGATDDVHGPAVAAAARLAQRLDALDRDMTLQAERARLLQEEVSERVAEATNRQLYVLSVLSALFLPPTFLTGLFGMNVKGLPLGDDPHGFLVVCGLSLASAVLAFAVIRLLGIRPPRA</sequence>
<evidence type="ECO:0000256" key="11">
    <source>
        <dbReference type="SAM" id="Coils"/>
    </source>
</evidence>
<dbReference type="Pfam" id="PF01544">
    <property type="entry name" value="CorA"/>
    <property type="match status" value="1"/>
</dbReference>
<reference evidence="15" key="1">
    <citation type="submission" date="2016-10" db="EMBL/GenBank/DDBJ databases">
        <authorList>
            <person name="Varghese N."/>
            <person name="Submissions S."/>
        </authorList>
    </citation>
    <scope>NUCLEOTIDE SEQUENCE [LARGE SCALE GENOMIC DNA]</scope>
    <source>
        <strain evidence="15">BL47</strain>
    </source>
</reference>
<keyword evidence="11" id="KW-0175">Coiled coil</keyword>
<organism evidence="14 15">
    <name type="scientific">Methylobacterium phyllostachyos</name>
    <dbReference type="NCBI Taxonomy" id="582672"/>
    <lineage>
        <taxon>Bacteria</taxon>
        <taxon>Pseudomonadati</taxon>
        <taxon>Pseudomonadota</taxon>
        <taxon>Alphaproteobacteria</taxon>
        <taxon>Hyphomicrobiales</taxon>
        <taxon>Methylobacteriaceae</taxon>
        <taxon>Methylobacterium</taxon>
    </lineage>
</organism>
<dbReference type="GO" id="GO:0000287">
    <property type="term" value="F:magnesium ion binding"/>
    <property type="evidence" value="ECO:0007669"/>
    <property type="project" value="TreeGrafter"/>
</dbReference>
<evidence type="ECO:0000313" key="15">
    <source>
        <dbReference type="Proteomes" id="UP000198704"/>
    </source>
</evidence>
<dbReference type="InterPro" id="IPR045861">
    <property type="entry name" value="CorA_cytoplasmic_dom"/>
</dbReference>
<keyword evidence="5" id="KW-0997">Cell inner membrane</keyword>
<keyword evidence="10 13" id="KW-0472">Membrane</keyword>
<evidence type="ECO:0000256" key="4">
    <source>
        <dbReference type="ARBA" id="ARBA00022475"/>
    </source>
</evidence>
<keyword evidence="8 13" id="KW-1133">Transmembrane helix</keyword>
<keyword evidence="3" id="KW-0813">Transport</keyword>
<dbReference type="PANTHER" id="PTHR46494">
    <property type="entry name" value="CORA FAMILY METAL ION TRANSPORTER (EUROFUNG)"/>
    <property type="match status" value="1"/>
</dbReference>
<evidence type="ECO:0000256" key="10">
    <source>
        <dbReference type="ARBA" id="ARBA00023136"/>
    </source>
</evidence>
<keyword evidence="15" id="KW-1185">Reference proteome</keyword>
<evidence type="ECO:0000256" key="5">
    <source>
        <dbReference type="ARBA" id="ARBA00022519"/>
    </source>
</evidence>
<feature type="transmembrane region" description="Helical" evidence="13">
    <location>
        <begin position="285"/>
        <end position="307"/>
    </location>
</feature>
<keyword evidence="9" id="KW-0406">Ion transport</keyword>
<evidence type="ECO:0000256" key="2">
    <source>
        <dbReference type="ARBA" id="ARBA00009765"/>
    </source>
</evidence>
<dbReference type="PANTHER" id="PTHR46494:SF3">
    <property type="entry name" value="ZINC TRANSPORT PROTEIN ZNTB"/>
    <property type="match status" value="1"/>
</dbReference>